<evidence type="ECO:0000259" key="1">
    <source>
        <dbReference type="Pfam" id="PF12728"/>
    </source>
</evidence>
<proteinExistence type="predicted"/>
<protein>
    <submittedName>
        <fullName evidence="2">Helix-turn-helix domain-containing protein</fullName>
    </submittedName>
</protein>
<reference evidence="3" key="1">
    <citation type="journal article" date="2019" name="Int. J. Syst. Evol. Microbiol.">
        <title>The Global Catalogue of Microorganisms (GCM) 10K type strain sequencing project: providing services to taxonomists for standard genome sequencing and annotation.</title>
        <authorList>
            <consortium name="The Broad Institute Genomics Platform"/>
            <consortium name="The Broad Institute Genome Sequencing Center for Infectious Disease"/>
            <person name="Wu L."/>
            <person name="Ma J."/>
        </authorList>
    </citation>
    <scope>NUCLEOTIDE SEQUENCE [LARGE SCALE GENOMIC DNA]</scope>
    <source>
        <strain evidence="3">TBRC 4489</strain>
    </source>
</reference>
<dbReference type="NCBIfam" id="TIGR01764">
    <property type="entry name" value="excise"/>
    <property type="match status" value="1"/>
</dbReference>
<dbReference type="Proteomes" id="UP001595850">
    <property type="component" value="Unassembled WGS sequence"/>
</dbReference>
<sequence>MSVDLTSPAETRLYRVPDAMRRLGLSRTVLYEPMRAGRLRSVKEGRTRLIPESALREYIALLEREAA</sequence>
<organism evidence="2 3">
    <name type="scientific">Planomonospora corallina</name>
    <dbReference type="NCBI Taxonomy" id="1806052"/>
    <lineage>
        <taxon>Bacteria</taxon>
        <taxon>Bacillati</taxon>
        <taxon>Actinomycetota</taxon>
        <taxon>Actinomycetes</taxon>
        <taxon>Streptosporangiales</taxon>
        <taxon>Streptosporangiaceae</taxon>
        <taxon>Planomonospora</taxon>
    </lineage>
</organism>
<dbReference type="Pfam" id="PF12728">
    <property type="entry name" value="HTH_17"/>
    <property type="match status" value="1"/>
</dbReference>
<keyword evidence="3" id="KW-1185">Reference proteome</keyword>
<dbReference type="EMBL" id="JBHSBM010000024">
    <property type="protein sequence ID" value="MFC4060963.1"/>
    <property type="molecule type" value="Genomic_DNA"/>
</dbReference>
<accession>A0ABV8I9T5</accession>
<comment type="caution">
    <text evidence="2">The sequence shown here is derived from an EMBL/GenBank/DDBJ whole genome shotgun (WGS) entry which is preliminary data.</text>
</comment>
<dbReference type="RefSeq" id="WP_377290701.1">
    <property type="nucleotide sequence ID" value="NZ_JBHSBM010000024.1"/>
</dbReference>
<gene>
    <name evidence="2" type="ORF">ACFOWE_21895</name>
</gene>
<dbReference type="InterPro" id="IPR041657">
    <property type="entry name" value="HTH_17"/>
</dbReference>
<evidence type="ECO:0000313" key="3">
    <source>
        <dbReference type="Proteomes" id="UP001595850"/>
    </source>
</evidence>
<dbReference type="InterPro" id="IPR010093">
    <property type="entry name" value="SinI_DNA-bd"/>
</dbReference>
<feature type="domain" description="Helix-turn-helix" evidence="1">
    <location>
        <begin position="13"/>
        <end position="60"/>
    </location>
</feature>
<evidence type="ECO:0000313" key="2">
    <source>
        <dbReference type="EMBL" id="MFC4060963.1"/>
    </source>
</evidence>
<name>A0ABV8I9T5_9ACTN</name>